<organism evidence="1 2">
    <name type="scientific">Pristionchus mayeri</name>
    <dbReference type="NCBI Taxonomy" id="1317129"/>
    <lineage>
        <taxon>Eukaryota</taxon>
        <taxon>Metazoa</taxon>
        <taxon>Ecdysozoa</taxon>
        <taxon>Nematoda</taxon>
        <taxon>Chromadorea</taxon>
        <taxon>Rhabditida</taxon>
        <taxon>Rhabditina</taxon>
        <taxon>Diplogasteromorpha</taxon>
        <taxon>Diplogasteroidea</taxon>
        <taxon>Neodiplogasteridae</taxon>
        <taxon>Pristionchus</taxon>
    </lineage>
</organism>
<comment type="caution">
    <text evidence="1">The sequence shown here is derived from an EMBL/GenBank/DDBJ whole genome shotgun (WGS) entry which is preliminary data.</text>
</comment>
<dbReference type="PANTHER" id="PTHR31507:SF3">
    <property type="entry name" value="TIL DOMAIN-CONTAINING PROTEIN"/>
    <property type="match status" value="1"/>
</dbReference>
<gene>
    <name evidence="1" type="ORF">PMAYCL1PPCAC_14986</name>
</gene>
<dbReference type="EMBL" id="BTRK01000004">
    <property type="protein sequence ID" value="GMR44791.1"/>
    <property type="molecule type" value="Genomic_DNA"/>
</dbReference>
<keyword evidence="2" id="KW-1185">Reference proteome</keyword>
<dbReference type="Proteomes" id="UP001328107">
    <property type="component" value="Unassembled WGS sequence"/>
</dbReference>
<evidence type="ECO:0000313" key="1">
    <source>
        <dbReference type="EMBL" id="GMR44791.1"/>
    </source>
</evidence>
<name>A0AAN5HY42_9BILA</name>
<feature type="non-terminal residue" evidence="1">
    <location>
        <position position="1"/>
    </location>
</feature>
<accession>A0AAN5HY42</accession>
<proteinExistence type="predicted"/>
<reference evidence="2" key="1">
    <citation type="submission" date="2022-10" db="EMBL/GenBank/DDBJ databases">
        <title>Genome assembly of Pristionchus species.</title>
        <authorList>
            <person name="Yoshida K."/>
            <person name="Sommer R.J."/>
        </authorList>
    </citation>
    <scope>NUCLEOTIDE SEQUENCE [LARGE SCALE GENOMIC DNA]</scope>
    <source>
        <strain evidence="2">RS5460</strain>
    </source>
</reference>
<sequence length="100" mass="10510">FLLLAFTIAAVNADVWSAWTEITSAPCSDNCGYCGVRVVAERTCSTPGKCPGPSQRYEECGSGLCAFPRSTCCDGYAKGLTNGQFDCLALANIAAKTKLT</sequence>
<evidence type="ECO:0000313" key="2">
    <source>
        <dbReference type="Proteomes" id="UP001328107"/>
    </source>
</evidence>
<dbReference type="AlphaFoldDB" id="A0AAN5HY42"/>
<protein>
    <submittedName>
        <fullName evidence="1">Uncharacterized protein</fullName>
    </submittedName>
</protein>
<dbReference type="PANTHER" id="PTHR31507">
    <property type="entry name" value="PROTEIN CBG15923"/>
    <property type="match status" value="1"/>
</dbReference>